<evidence type="ECO:0000313" key="1">
    <source>
        <dbReference type="EMBL" id="HIY93587.1"/>
    </source>
</evidence>
<protein>
    <submittedName>
        <fullName evidence="1">Uncharacterized protein</fullName>
    </submittedName>
</protein>
<proteinExistence type="predicted"/>
<reference evidence="1" key="1">
    <citation type="journal article" date="2021" name="PeerJ">
        <title>Extensive microbial diversity within the chicken gut microbiome revealed by metagenomics and culture.</title>
        <authorList>
            <person name="Gilroy R."/>
            <person name="Ravi A."/>
            <person name="Getino M."/>
            <person name="Pursley I."/>
            <person name="Horton D.L."/>
            <person name="Alikhan N.F."/>
            <person name="Baker D."/>
            <person name="Gharbi K."/>
            <person name="Hall N."/>
            <person name="Watson M."/>
            <person name="Adriaenssens E.M."/>
            <person name="Foster-Nyarko E."/>
            <person name="Jarju S."/>
            <person name="Secka A."/>
            <person name="Antonio M."/>
            <person name="Oren A."/>
            <person name="Chaudhuri R.R."/>
            <person name="La Ragione R."/>
            <person name="Hildebrand F."/>
            <person name="Pallen M.J."/>
        </authorList>
    </citation>
    <scope>NUCLEOTIDE SEQUENCE</scope>
    <source>
        <strain evidence="1">3204</strain>
    </source>
</reference>
<dbReference type="EMBL" id="DXCM01000090">
    <property type="protein sequence ID" value="HIY93587.1"/>
    <property type="molecule type" value="Genomic_DNA"/>
</dbReference>
<sequence>MINRDFLTTDGKEIASRRTEKVRPIVLETANELYDDNSELMKRLENL</sequence>
<comment type="caution">
    <text evidence="1">The sequence shown here is derived from an EMBL/GenBank/DDBJ whole genome shotgun (WGS) entry which is preliminary data.</text>
</comment>
<gene>
    <name evidence="1" type="ORF">H9820_11705</name>
</gene>
<dbReference type="Proteomes" id="UP000824013">
    <property type="component" value="Unassembled WGS sequence"/>
</dbReference>
<dbReference type="AlphaFoldDB" id="A0A9D2CPK2"/>
<reference evidence="1" key="2">
    <citation type="submission" date="2021-04" db="EMBL/GenBank/DDBJ databases">
        <authorList>
            <person name="Gilroy R."/>
        </authorList>
    </citation>
    <scope>NUCLEOTIDE SEQUENCE</scope>
    <source>
        <strain evidence="1">3204</strain>
    </source>
</reference>
<accession>A0A9D2CPK2</accession>
<organism evidence="1 2">
    <name type="scientific">Candidatus Companilactobacillus pullicola</name>
    <dbReference type="NCBI Taxonomy" id="2838523"/>
    <lineage>
        <taxon>Bacteria</taxon>
        <taxon>Bacillati</taxon>
        <taxon>Bacillota</taxon>
        <taxon>Bacilli</taxon>
        <taxon>Lactobacillales</taxon>
        <taxon>Lactobacillaceae</taxon>
        <taxon>Companilactobacillus</taxon>
    </lineage>
</organism>
<name>A0A9D2CPK2_9LACO</name>
<evidence type="ECO:0000313" key="2">
    <source>
        <dbReference type="Proteomes" id="UP000824013"/>
    </source>
</evidence>